<evidence type="ECO:0000313" key="2">
    <source>
        <dbReference type="EMBL" id="MBV7378160.1"/>
    </source>
</evidence>
<comment type="caution">
    <text evidence="2">The sequence shown here is derived from an EMBL/GenBank/DDBJ whole genome shotgun (WGS) entry which is preliminary data.</text>
</comment>
<dbReference type="RefSeq" id="WP_218391008.1">
    <property type="nucleotide sequence ID" value="NZ_JAHUZE010000001.1"/>
</dbReference>
<keyword evidence="3" id="KW-1185">Reference proteome</keyword>
<evidence type="ECO:0008006" key="4">
    <source>
        <dbReference type="Google" id="ProtNLM"/>
    </source>
</evidence>
<feature type="transmembrane region" description="Helical" evidence="1">
    <location>
        <begin position="106"/>
        <end position="126"/>
    </location>
</feature>
<proteinExistence type="predicted"/>
<sequence>MTALTQYDRLEATGLWRATPEAQRVEVIVSVGDATLTISDKTDRALSHWSLAAVHRLNVGKRPALFAPSDDPDEAEALEIADDEMIDAIEKVRKAILRRRPQRGRVRLFISAAVAFAIGLVAVTWLPGALTRQTLSVLPDVTRAETGAALLDRIRRVSGPPCDTRLGKAALAQLRVRALGPGSSRAVILSSGVETSAHLPGGIILLNRALVEDYEEPDVAAGFILAEHVRAQASDPMLGLLQHAGLIATVKLLTTGHISSDVLDSYAERLLTRSPASLDHDTLVARFDAARLRTSPYAYALDQTGETTLPLIEADPVPVSQAEPLIPDSAWVSLQGICGE</sequence>
<keyword evidence="1" id="KW-0472">Membrane</keyword>
<evidence type="ECO:0000256" key="1">
    <source>
        <dbReference type="SAM" id="Phobius"/>
    </source>
</evidence>
<dbReference type="EMBL" id="JAHUZE010000001">
    <property type="protein sequence ID" value="MBV7378160.1"/>
    <property type="molecule type" value="Genomic_DNA"/>
</dbReference>
<protein>
    <recommendedName>
        <fullName evidence="4">Peptidase M48 domain-containing protein</fullName>
    </recommendedName>
</protein>
<reference evidence="2 3" key="1">
    <citation type="submission" date="2021-05" db="EMBL/GenBank/DDBJ databases">
        <title>Culturable bacteria isolated from Daya Bay.</title>
        <authorList>
            <person name="Zheng W."/>
            <person name="Yu S."/>
            <person name="Huang Y."/>
        </authorList>
    </citation>
    <scope>NUCLEOTIDE SEQUENCE [LARGE SCALE GENOMIC DNA]</scope>
    <source>
        <strain evidence="2 3">DP4N28-5</strain>
    </source>
</reference>
<organism evidence="2 3">
    <name type="scientific">Maritimibacter dapengensis</name>
    <dbReference type="NCBI Taxonomy" id="2836868"/>
    <lineage>
        <taxon>Bacteria</taxon>
        <taxon>Pseudomonadati</taxon>
        <taxon>Pseudomonadota</taxon>
        <taxon>Alphaproteobacteria</taxon>
        <taxon>Rhodobacterales</taxon>
        <taxon>Roseobacteraceae</taxon>
        <taxon>Maritimibacter</taxon>
    </lineage>
</organism>
<evidence type="ECO:0000313" key="3">
    <source>
        <dbReference type="Proteomes" id="UP000756530"/>
    </source>
</evidence>
<dbReference type="Proteomes" id="UP000756530">
    <property type="component" value="Unassembled WGS sequence"/>
</dbReference>
<keyword evidence="1" id="KW-0812">Transmembrane</keyword>
<gene>
    <name evidence="2" type="ORF">KJP28_04430</name>
</gene>
<keyword evidence="1" id="KW-1133">Transmembrane helix</keyword>
<name>A0ABS6SYW3_9RHOB</name>
<accession>A0ABS6SYW3</accession>